<sequence length="1560" mass="170658">MSDKLQLGRYVSFVAGGVPIEGTVIYRDLDLVRIATNGTAVEFPMNGRDFIDEVGPVTHPRGEDPLPEHYTAILGVKDGDTLEFFALNGESAGTGKVLHVVTSETPWSINNELGLDLEEDILLYDAVILEDGRIIDFSFRGPPDPPIVRIVPEAIPEAVPEAVPEAEAAAPGAVPEPAEAEEDLRKLMAYMSQYTAVIKEKPVINRTYDDAVQRKEMFDELMDYELDRKIKQKKGNRDELLAAEKQKNDRRLFRRVDREVELALALKNKSLDNGVFTEPVETFQAAVDDMPAAIPIVVAARVLNIDVIDAEYKESDIEPRILADVENAAVTKHAGYLDETEGYTEFNYYGYMYDMFSNEQVLAGDEADGWKKDQEVIRTADLGIPTEGLSAKPELPGIDKTGKVVEYPLSAGINRNVRSRIIRALTSDVKGSNLLAPSDPSIVSGHVILPPEAALHRSPRMELSLSYVVDEEVEPTPSMDEILTSHGPKSRTTPWSLTDQSLTDWLGETIDFVHSADALAPRTPQMLRFLDLFGLGDTMPVSIAEVIHAKVLDSQTIWSSLYAGLRVAPPEPRTFAGGLLWTHLRGSAVLADVLRDIEKRNPTIYDAPIILASSLMTTVQGDAMPLVWEEIAALDGRGAAPQATTDAIELSRKYTLRRLAARDKMLVDLAALAASPEINTCEHVQILEGIRNMADVVESDVNLLNFITVYKEREDENWVYCKICHKECVCKHDVLRLKVLAQPWNAEGIHKQVMKTFGGERYLGKIVCRVCGQPLDDIEYDDNVEFDDNGKAVLTSSVLTAEQLAPLEFADIWGKSDPAKMTAKERAVYARTQRLTAAAAAAAAAEAVYLERLTATQRSIYNVYRSVTAGVTLALPLVSKIVELTEQFINAYVALAGKLEALQAAKKSTYDATIAKFAGKKYDSLPPRRETANAAAVGAITALLAIAAQQGVQITPGTHNLKGYPGEPGGEPGKSGVLRYLSSVVATQTQQDSERLLLDYVIPAAFSFSGNSKATVKLGEELVASVPALLTPEAMPAAVEAPEAEAEAVVAVAKHVEVVSATFRPDMAPLIVDALPAETVRQLADSTAVTALADALRIQAMSHIGGLHQNVAAVATIAKQSTEGVCCAADMDSWMTQPPSRLLTAYTRLLSVVPFLTGSGTLFETVVAPPAIHIAEGSIDEDVKAKLFRAYCHVEGPAYGNAHEFSYGNRCRRCGYTDEPIDDMDVRFPLLSAAVRGNRQLRKQSAGQRITWKEQLAQLAPSAAFAKALEACLVQPNVTGSEKELKRKIIGVWKTITEHRDALMKRLSADSEIFKILVKLTTDPFVEGPRLIQEYLCATVNVVATKSAIVSIKGASWAGIARPIDETMTQVLQSNAVLQSDDTRAMGKLVVALSPAINTWIKVVRPSSDPEWSAEWAQKLLLTLVLDAWATSGVSTEFMRSLLQHARTQTKKYSDEEVKRMLQQRAAAERALILSEFDSIKDDDQRAVTRTLKNLGIGRWAIGKNIRNLDEGVLLFEEEQRRKMGIIPGEPGEPILEALEEPGLEDAEAYDVTQADGEDE</sequence>
<evidence type="ECO:0000313" key="1">
    <source>
        <dbReference type="EMBL" id="QHT24234.1"/>
    </source>
</evidence>
<organism evidence="1">
    <name type="scientific">viral metagenome</name>
    <dbReference type="NCBI Taxonomy" id="1070528"/>
    <lineage>
        <taxon>unclassified sequences</taxon>
        <taxon>metagenomes</taxon>
        <taxon>organismal metagenomes</taxon>
    </lineage>
</organism>
<dbReference type="EMBL" id="MN739743">
    <property type="protein sequence ID" value="QHT24234.1"/>
    <property type="molecule type" value="Genomic_DNA"/>
</dbReference>
<name>A0A6C0E592_9ZZZZ</name>
<protein>
    <submittedName>
        <fullName evidence="1">Uncharacterized protein</fullName>
    </submittedName>
</protein>
<accession>A0A6C0E592</accession>
<reference evidence="1" key="1">
    <citation type="journal article" date="2020" name="Nature">
        <title>Giant virus diversity and host interactions through global metagenomics.</title>
        <authorList>
            <person name="Schulz F."/>
            <person name="Roux S."/>
            <person name="Paez-Espino D."/>
            <person name="Jungbluth S."/>
            <person name="Walsh D.A."/>
            <person name="Denef V.J."/>
            <person name="McMahon K.D."/>
            <person name="Konstantinidis K.T."/>
            <person name="Eloe-Fadrosh E.A."/>
            <person name="Kyrpides N.C."/>
            <person name="Woyke T."/>
        </authorList>
    </citation>
    <scope>NUCLEOTIDE SEQUENCE</scope>
    <source>
        <strain evidence="1">GVMAG-M-3300023179-138</strain>
    </source>
</reference>
<proteinExistence type="predicted"/>